<reference evidence="4" key="1">
    <citation type="submission" date="2019-08" db="EMBL/GenBank/DDBJ databases">
        <authorList>
            <person name="Kucharzyk K."/>
            <person name="Murdoch R.W."/>
            <person name="Higgins S."/>
            <person name="Loffler F."/>
        </authorList>
    </citation>
    <scope>NUCLEOTIDE SEQUENCE</scope>
</reference>
<dbReference type="PANTHER" id="PTHR30624">
    <property type="entry name" value="UNCHARACTERIZED PROTEIN TLDD AND PMBA"/>
    <property type="match status" value="1"/>
</dbReference>
<accession>A0A644Y1L3</accession>
<feature type="domain" description="Metalloprotease TldD/E C-terminal" evidence="3">
    <location>
        <begin position="11"/>
        <end position="154"/>
    </location>
</feature>
<dbReference type="EMBL" id="VSSQ01003317">
    <property type="protein sequence ID" value="MPM20124.1"/>
    <property type="molecule type" value="Genomic_DNA"/>
</dbReference>
<dbReference type="GO" id="GO:0008237">
    <property type="term" value="F:metallopeptidase activity"/>
    <property type="evidence" value="ECO:0007669"/>
    <property type="project" value="InterPro"/>
</dbReference>
<evidence type="ECO:0000313" key="4">
    <source>
        <dbReference type="EMBL" id="MPM20124.1"/>
    </source>
</evidence>
<dbReference type="InterPro" id="IPR045569">
    <property type="entry name" value="Metalloprtase-TldD/E_C"/>
</dbReference>
<evidence type="ECO:0000259" key="3">
    <source>
        <dbReference type="Pfam" id="PF19289"/>
    </source>
</evidence>
<proteinExistence type="inferred from homology"/>
<evidence type="ECO:0000256" key="2">
    <source>
        <dbReference type="SAM" id="MobiDB-lite"/>
    </source>
</evidence>
<dbReference type="GO" id="GO:0005829">
    <property type="term" value="C:cytosol"/>
    <property type="evidence" value="ECO:0007669"/>
    <property type="project" value="TreeGrafter"/>
</dbReference>
<dbReference type="SUPFAM" id="SSF111283">
    <property type="entry name" value="Putative modulator of DNA gyrase, PmbA/TldD"/>
    <property type="match status" value="2"/>
</dbReference>
<dbReference type="PANTHER" id="PTHR30624:SF4">
    <property type="entry name" value="METALLOPROTEASE TLDD"/>
    <property type="match status" value="1"/>
</dbReference>
<comment type="similarity">
    <text evidence="1">Belongs to the peptidase U62 family.</text>
</comment>
<dbReference type="InterPro" id="IPR036059">
    <property type="entry name" value="TldD/PmbA_sf"/>
</dbReference>
<sequence length="723" mass="79536">MTRTAITGFDRSNGHARADLVNDPTSRQSNLIIETNNWKSEEELRKMLIAQVLSQGKEFGFYFKTVTGGLTQTGRNTANSFNVNPVEVYKVYADGREDEIVRGANLIGTPLSMFSNIINAGGDFEIFSGQCGASSGYVPVTAISPVILVSKIELQRKQSQSTTVPVLDVPVITGSKVSSTVDDKAIVTDSVLFGAMKDEMKRTMSELSSRQSPGISLLRYYLLDRKSYKTKASGGKLFFSNQSPGRNLALHLYVGDTLFSSNHNFDYSTLTSSTQIALEDNYNSIRRDLWLSTDLAYKIAMDLYRSKKDGLTTANLSMEEKELNDMIPVKQPVFSSFESKGGFATLDDISAFTIELSSILDQGNMIFDSSIDLDAIDQVTYMVTSEGSQVKEPLGYISVLVQGKVRLDGDKVFQNSETIVVPFRDDATVKAYLTKRVKQFTESLISVKRSRQMDEDYIGPVLFEESAVSNLFAVSLVNYGGILSFRKPVPAKTSLMPIGMVNSSNVKTSADRVGKKLIDNNLSVVNWSSLKNFKGIPLVGSYNIDAEGISPADGIELVREGILKRHLSGSVPTLKSSESTGSVRFGFLSTSASVGLSPGILEFKAKHTMTDARLRKELLKLAKNEGLDYAYVVKRISKESQVLIRLNVADGSEEVISGAEIQEIGLSNLRRIAGISKETSANNHTYRFSFPISVIHPNGIILEDIQINRKQLVSLKETYLVKD</sequence>
<gene>
    <name evidence="4" type="ORF">SDC9_66553</name>
</gene>
<dbReference type="Pfam" id="PF19289">
    <property type="entry name" value="PmbA_TldD_3rd"/>
    <property type="match status" value="1"/>
</dbReference>
<organism evidence="4">
    <name type="scientific">bioreactor metagenome</name>
    <dbReference type="NCBI Taxonomy" id="1076179"/>
    <lineage>
        <taxon>unclassified sequences</taxon>
        <taxon>metagenomes</taxon>
        <taxon>ecological metagenomes</taxon>
    </lineage>
</organism>
<dbReference type="InterPro" id="IPR051463">
    <property type="entry name" value="Peptidase_U62_metallo"/>
</dbReference>
<dbReference type="AlphaFoldDB" id="A0A644Y1L3"/>
<comment type="caution">
    <text evidence="4">The sequence shown here is derived from an EMBL/GenBank/DDBJ whole genome shotgun (WGS) entry which is preliminary data.</text>
</comment>
<name>A0A644Y1L3_9ZZZZ</name>
<evidence type="ECO:0000256" key="1">
    <source>
        <dbReference type="ARBA" id="ARBA00005836"/>
    </source>
</evidence>
<feature type="region of interest" description="Disordered" evidence="2">
    <location>
        <begin position="1"/>
        <end position="22"/>
    </location>
</feature>
<protein>
    <recommendedName>
        <fullName evidence="3">Metalloprotease TldD/E C-terminal domain-containing protein</fullName>
    </recommendedName>
</protein>
<dbReference type="GO" id="GO:0006508">
    <property type="term" value="P:proteolysis"/>
    <property type="evidence" value="ECO:0007669"/>
    <property type="project" value="InterPro"/>
</dbReference>